<evidence type="ECO:0000313" key="1">
    <source>
        <dbReference type="EMBL" id="WSB99552.1"/>
    </source>
</evidence>
<dbReference type="Proteomes" id="UP001348369">
    <property type="component" value="Chromosome"/>
</dbReference>
<evidence type="ECO:0000313" key="2">
    <source>
        <dbReference type="Proteomes" id="UP001348369"/>
    </source>
</evidence>
<protein>
    <submittedName>
        <fullName evidence="1">Uncharacterized protein</fullName>
    </submittedName>
</protein>
<gene>
    <name evidence="1" type="ORF">OG835_22800</name>
</gene>
<accession>A0ACD4ZMM1</accession>
<reference evidence="1" key="1">
    <citation type="submission" date="2022-10" db="EMBL/GenBank/DDBJ databases">
        <title>The complete genomes of actinobacterial strains from the NBC collection.</title>
        <authorList>
            <person name="Joergensen T.S."/>
            <person name="Alvarez Arevalo M."/>
            <person name="Sterndorff E.B."/>
            <person name="Faurdal D."/>
            <person name="Vuksanovic O."/>
            <person name="Mourched A.-S."/>
            <person name="Charusanti P."/>
            <person name="Shaw S."/>
            <person name="Blin K."/>
            <person name="Weber T."/>
        </authorList>
    </citation>
    <scope>NUCLEOTIDE SEQUENCE</scope>
    <source>
        <strain evidence="1">NBC 01771</strain>
    </source>
</reference>
<proteinExistence type="predicted"/>
<organism evidence="1 2">
    <name type="scientific">Streptomyces scopuliridis</name>
    <dbReference type="NCBI Taxonomy" id="452529"/>
    <lineage>
        <taxon>Bacteria</taxon>
        <taxon>Bacillati</taxon>
        <taxon>Actinomycetota</taxon>
        <taxon>Actinomycetes</taxon>
        <taxon>Kitasatosporales</taxon>
        <taxon>Streptomycetaceae</taxon>
        <taxon>Streptomyces</taxon>
    </lineage>
</organism>
<name>A0ACD4ZMM1_9ACTN</name>
<dbReference type="EMBL" id="CP109109">
    <property type="protein sequence ID" value="WSB99552.1"/>
    <property type="molecule type" value="Genomic_DNA"/>
</dbReference>
<sequence length="108" mass="11656">MSKDLVVILTALNLEYQAVRRKLADPQVHRHERGTRFEVGTVQGTSCRVALGLTNKGNHSAAVIAERAIQEFSPVAVLFVGVAGALWDTARLGDVVMATHVYAYHGGT</sequence>
<keyword evidence="2" id="KW-1185">Reference proteome</keyword>